<reference evidence="2 3" key="1">
    <citation type="journal article" date="2020" name="Microorganisms">
        <title>Osmotic Adaptation and Compatible Solute Biosynthesis of Phototrophic Bacteria as Revealed from Genome Analyses.</title>
        <authorList>
            <person name="Imhoff J.F."/>
            <person name="Rahn T."/>
            <person name="Kunzel S."/>
            <person name="Keller A."/>
            <person name="Neulinger S.C."/>
        </authorList>
    </citation>
    <scope>NUCLEOTIDE SEQUENCE [LARGE SCALE GENOMIC DNA]</scope>
    <source>
        <strain evidence="2 3">DSM 21303</strain>
    </source>
</reference>
<dbReference type="InterPro" id="IPR004013">
    <property type="entry name" value="PHP_dom"/>
</dbReference>
<dbReference type="Gene3D" id="1.10.150.650">
    <property type="match status" value="1"/>
</dbReference>
<dbReference type="InterPro" id="IPR052018">
    <property type="entry name" value="PHP_domain"/>
</dbReference>
<dbReference type="Pfam" id="PF02811">
    <property type="entry name" value="PHP"/>
    <property type="match status" value="1"/>
</dbReference>
<accession>A0A9X0WIU6</accession>
<feature type="domain" description="Polymerase/histidinol phosphatase N-terminal" evidence="1">
    <location>
        <begin position="5"/>
        <end position="70"/>
    </location>
</feature>
<evidence type="ECO:0000313" key="3">
    <source>
        <dbReference type="Proteomes" id="UP001138802"/>
    </source>
</evidence>
<dbReference type="GO" id="GO:0004534">
    <property type="term" value="F:5'-3' RNA exonuclease activity"/>
    <property type="evidence" value="ECO:0007669"/>
    <property type="project" value="TreeGrafter"/>
</dbReference>
<dbReference type="GO" id="GO:0035312">
    <property type="term" value="F:5'-3' DNA exonuclease activity"/>
    <property type="evidence" value="ECO:0007669"/>
    <property type="project" value="TreeGrafter"/>
</dbReference>
<gene>
    <name evidence="2" type="ORF">CKO25_09765</name>
</gene>
<dbReference type="InterPro" id="IPR003141">
    <property type="entry name" value="Pol/His_phosphatase_N"/>
</dbReference>
<keyword evidence="3" id="KW-1185">Reference proteome</keyword>
<dbReference type="RefSeq" id="WP_200387737.1">
    <property type="nucleotide sequence ID" value="NZ_NRSD01000008.1"/>
</dbReference>
<sequence>MTQTPDLHTHSTASDGTLTPDALIRRAARAGVEVIALTDHDTTAGWAEAEAAAHELGIRLIAGVEISVSWRGRTLHILGLNLDPREPQLCAGLSELVDYRDWRAEEIGRRLAKQGIPGAYEGAKTFSNGRLIGRTHFARYLVAQGHARDLRDVFNRFLVSGKPGHVSGEWTSLESATRWIRGAGGRAVIAHPARYKLTRSRLLTLIGEFRECGGVGLEVVSGSHGRDEVLTFGALTRELGLYASAGSDFHGPDNPWFDLGRLPALPAGCVPIWEHWHPPLAEDADRARTRRLARA</sequence>
<dbReference type="PANTHER" id="PTHR42924:SF3">
    <property type="entry name" value="POLYMERASE_HISTIDINOL PHOSPHATASE N-TERMINAL DOMAIN-CONTAINING PROTEIN"/>
    <property type="match status" value="1"/>
</dbReference>
<comment type="caution">
    <text evidence="2">The sequence shown here is derived from an EMBL/GenBank/DDBJ whole genome shotgun (WGS) entry which is preliminary data.</text>
</comment>
<dbReference type="Proteomes" id="UP001138802">
    <property type="component" value="Unassembled WGS sequence"/>
</dbReference>
<evidence type="ECO:0000259" key="1">
    <source>
        <dbReference type="SMART" id="SM00481"/>
    </source>
</evidence>
<protein>
    <submittedName>
        <fullName evidence="2">Phosphatase</fullName>
    </submittedName>
</protein>
<dbReference type="Gene3D" id="3.20.20.140">
    <property type="entry name" value="Metal-dependent hydrolases"/>
    <property type="match status" value="1"/>
</dbReference>
<dbReference type="EMBL" id="NRSD01000008">
    <property type="protein sequence ID" value="MBK1644932.1"/>
    <property type="molecule type" value="Genomic_DNA"/>
</dbReference>
<proteinExistence type="predicted"/>
<evidence type="ECO:0000313" key="2">
    <source>
        <dbReference type="EMBL" id="MBK1644932.1"/>
    </source>
</evidence>
<dbReference type="CDD" id="cd07438">
    <property type="entry name" value="PHP_HisPPase_AMP"/>
    <property type="match status" value="1"/>
</dbReference>
<organism evidence="2 3">
    <name type="scientific">Thiocapsa imhoffii</name>
    <dbReference type="NCBI Taxonomy" id="382777"/>
    <lineage>
        <taxon>Bacteria</taxon>
        <taxon>Pseudomonadati</taxon>
        <taxon>Pseudomonadota</taxon>
        <taxon>Gammaproteobacteria</taxon>
        <taxon>Chromatiales</taxon>
        <taxon>Chromatiaceae</taxon>
        <taxon>Thiocapsa</taxon>
    </lineage>
</organism>
<dbReference type="SMART" id="SM00481">
    <property type="entry name" value="POLIIIAc"/>
    <property type="match status" value="1"/>
</dbReference>
<dbReference type="InterPro" id="IPR016195">
    <property type="entry name" value="Pol/histidinol_Pase-like"/>
</dbReference>
<dbReference type="SUPFAM" id="SSF89550">
    <property type="entry name" value="PHP domain-like"/>
    <property type="match status" value="1"/>
</dbReference>
<name>A0A9X0WIU6_9GAMM</name>
<dbReference type="AlphaFoldDB" id="A0A9X0WIU6"/>
<dbReference type="PANTHER" id="PTHR42924">
    <property type="entry name" value="EXONUCLEASE"/>
    <property type="match status" value="1"/>
</dbReference>